<dbReference type="InterPro" id="IPR055170">
    <property type="entry name" value="GFO_IDH_MocA-like_dom"/>
</dbReference>
<dbReference type="GO" id="GO:0000166">
    <property type="term" value="F:nucleotide binding"/>
    <property type="evidence" value="ECO:0007669"/>
    <property type="project" value="InterPro"/>
</dbReference>
<dbReference type="InterPro" id="IPR036291">
    <property type="entry name" value="NAD(P)-bd_dom_sf"/>
</dbReference>
<dbReference type="InterPro" id="IPR030827">
    <property type="entry name" value="Myo_inos_IolG"/>
</dbReference>
<dbReference type="PANTHER" id="PTHR42840">
    <property type="entry name" value="NAD(P)-BINDING ROSSMANN-FOLD SUPERFAMILY PROTEIN-RELATED"/>
    <property type="match status" value="1"/>
</dbReference>
<feature type="domain" description="GFO/IDH/MocA-like oxidoreductase" evidence="4">
    <location>
        <begin position="126"/>
        <end position="244"/>
    </location>
</feature>
<keyword evidence="2" id="KW-0560">Oxidoreductase</keyword>
<dbReference type="Proteomes" id="UP000646365">
    <property type="component" value="Unassembled WGS sequence"/>
</dbReference>
<dbReference type="RefSeq" id="WP_189047979.1">
    <property type="nucleotide sequence ID" value="NZ_BMJQ01000009.1"/>
</dbReference>
<evidence type="ECO:0000259" key="3">
    <source>
        <dbReference type="Pfam" id="PF01408"/>
    </source>
</evidence>
<comment type="similarity">
    <text evidence="1">Belongs to the Gfo/Idh/MocA family.</text>
</comment>
<reference evidence="5" key="1">
    <citation type="journal article" date="2014" name="Int. J. Syst. Evol. Microbiol.">
        <title>Complete genome sequence of Corynebacterium casei LMG S-19264T (=DSM 44701T), isolated from a smear-ripened cheese.</title>
        <authorList>
            <consortium name="US DOE Joint Genome Institute (JGI-PGF)"/>
            <person name="Walter F."/>
            <person name="Albersmeier A."/>
            <person name="Kalinowski J."/>
            <person name="Ruckert C."/>
        </authorList>
    </citation>
    <scope>NUCLEOTIDE SEQUENCE</scope>
    <source>
        <strain evidence="5">CGMCC 1.15725</strain>
    </source>
</reference>
<accession>A0A8J3E4N0</accession>
<protein>
    <submittedName>
        <fullName evidence="5">Inositol 2-dehydrogenase</fullName>
    </submittedName>
</protein>
<dbReference type="NCBIfam" id="TIGR04380">
    <property type="entry name" value="myo_inos_iolG"/>
    <property type="match status" value="1"/>
</dbReference>
<dbReference type="SUPFAM" id="SSF55347">
    <property type="entry name" value="Glyceraldehyde-3-phosphate dehydrogenase-like, C-terminal domain"/>
    <property type="match status" value="1"/>
</dbReference>
<dbReference type="SUPFAM" id="SSF51735">
    <property type="entry name" value="NAD(P)-binding Rossmann-fold domains"/>
    <property type="match status" value="1"/>
</dbReference>
<name>A0A8J3E4N0_9PROT</name>
<sequence>MLTISVLGAGRIGRIHAGNVAAHPAARLFGVADPDREAADRLAAATGSRAIDIDEAFTADAVLIASPTTTHADFIERAAAAGKAVFCEKPVDLSAERVHTCLVAVARAGIPLMVGFNRRFDRHFGALKRRLTEGEIGALEILTILSRDPAPPPATYVASSGGLFRDMMIHDLDMARFLMAEEPVEVFAVGSVRVDPAIGAAGDVDTAAVTLRTVSGTLCQISNSRRATYGYDQRVEVHGSGGLLRAGNMTATTVEAATARGFTHDPALPFFLERYEAAYKAELAAFITALSEGTAPRPDGIDGLKALLLADAATRSAETGQPVPVDLAFDRI</sequence>
<evidence type="ECO:0000256" key="2">
    <source>
        <dbReference type="ARBA" id="ARBA00023002"/>
    </source>
</evidence>
<dbReference type="Pfam" id="PF22725">
    <property type="entry name" value="GFO_IDH_MocA_C3"/>
    <property type="match status" value="1"/>
</dbReference>
<dbReference type="PANTHER" id="PTHR42840:SF3">
    <property type="entry name" value="BINDING ROSSMANN FOLD OXIDOREDUCTASE, PUTATIVE (AFU_ORTHOLOGUE AFUA_2G10240)-RELATED"/>
    <property type="match status" value="1"/>
</dbReference>
<proteinExistence type="inferred from homology"/>
<dbReference type="GO" id="GO:0016491">
    <property type="term" value="F:oxidoreductase activity"/>
    <property type="evidence" value="ECO:0007669"/>
    <property type="project" value="UniProtKB-KW"/>
</dbReference>
<gene>
    <name evidence="5" type="ORF">GCM10011611_34490</name>
</gene>
<dbReference type="Pfam" id="PF01408">
    <property type="entry name" value="GFO_IDH_MocA"/>
    <property type="match status" value="1"/>
</dbReference>
<dbReference type="InterPro" id="IPR000683">
    <property type="entry name" value="Gfo/Idh/MocA-like_OxRdtase_N"/>
</dbReference>
<evidence type="ECO:0000259" key="4">
    <source>
        <dbReference type="Pfam" id="PF22725"/>
    </source>
</evidence>
<evidence type="ECO:0000256" key="1">
    <source>
        <dbReference type="ARBA" id="ARBA00010928"/>
    </source>
</evidence>
<keyword evidence="6" id="KW-1185">Reference proteome</keyword>
<evidence type="ECO:0000313" key="5">
    <source>
        <dbReference type="EMBL" id="GGF25535.1"/>
    </source>
</evidence>
<dbReference type="EMBL" id="BMJQ01000009">
    <property type="protein sequence ID" value="GGF25535.1"/>
    <property type="molecule type" value="Genomic_DNA"/>
</dbReference>
<feature type="domain" description="Gfo/Idh/MocA-like oxidoreductase N-terminal" evidence="3">
    <location>
        <begin position="4"/>
        <end position="116"/>
    </location>
</feature>
<dbReference type="Gene3D" id="3.40.50.720">
    <property type="entry name" value="NAD(P)-binding Rossmann-like Domain"/>
    <property type="match status" value="1"/>
</dbReference>
<reference evidence="5" key="2">
    <citation type="submission" date="2020-09" db="EMBL/GenBank/DDBJ databases">
        <authorList>
            <person name="Sun Q."/>
            <person name="Zhou Y."/>
        </authorList>
    </citation>
    <scope>NUCLEOTIDE SEQUENCE</scope>
    <source>
        <strain evidence="5">CGMCC 1.15725</strain>
    </source>
</reference>
<evidence type="ECO:0000313" key="6">
    <source>
        <dbReference type="Proteomes" id="UP000646365"/>
    </source>
</evidence>
<dbReference type="AlphaFoldDB" id="A0A8J3E4N0"/>
<dbReference type="Gene3D" id="3.30.360.10">
    <property type="entry name" value="Dihydrodipicolinate Reductase, domain 2"/>
    <property type="match status" value="1"/>
</dbReference>
<comment type="caution">
    <text evidence="5">The sequence shown here is derived from an EMBL/GenBank/DDBJ whole genome shotgun (WGS) entry which is preliminary data.</text>
</comment>
<organism evidence="5 6">
    <name type="scientific">Aliidongia dinghuensis</name>
    <dbReference type="NCBI Taxonomy" id="1867774"/>
    <lineage>
        <taxon>Bacteria</taxon>
        <taxon>Pseudomonadati</taxon>
        <taxon>Pseudomonadota</taxon>
        <taxon>Alphaproteobacteria</taxon>
        <taxon>Rhodospirillales</taxon>
        <taxon>Dongiaceae</taxon>
        <taxon>Aliidongia</taxon>
    </lineage>
</organism>